<evidence type="ECO:0000256" key="6">
    <source>
        <dbReference type="ARBA" id="ARBA00022801"/>
    </source>
</evidence>
<keyword evidence="2 13" id="KW-0812">Transmembrane</keyword>
<dbReference type="Pfam" id="PF00271">
    <property type="entry name" value="Helicase_C"/>
    <property type="match status" value="1"/>
</dbReference>
<evidence type="ECO:0000259" key="17">
    <source>
        <dbReference type="PROSITE" id="PS51194"/>
    </source>
</evidence>
<evidence type="ECO:0000256" key="1">
    <source>
        <dbReference type="ARBA" id="ARBA00004141"/>
    </source>
</evidence>
<feature type="transmembrane region" description="Helical" evidence="13">
    <location>
        <begin position="1974"/>
        <end position="1994"/>
    </location>
</feature>
<dbReference type="InterPro" id="IPR036259">
    <property type="entry name" value="MFS_trans_sf"/>
</dbReference>
<feature type="transmembrane region" description="Helical" evidence="13">
    <location>
        <begin position="1568"/>
        <end position="1591"/>
    </location>
</feature>
<evidence type="ECO:0000256" key="3">
    <source>
        <dbReference type="ARBA" id="ARBA00022723"/>
    </source>
</evidence>
<evidence type="ECO:0000256" key="4">
    <source>
        <dbReference type="ARBA" id="ARBA00022741"/>
    </source>
</evidence>
<dbReference type="PROSITE" id="PS51192">
    <property type="entry name" value="HELICASE_ATP_BIND_1"/>
    <property type="match status" value="1"/>
</dbReference>
<evidence type="ECO:0000313" key="19">
    <source>
        <dbReference type="Proteomes" id="UP001214415"/>
    </source>
</evidence>
<feature type="transmembrane region" description="Helical" evidence="13">
    <location>
        <begin position="1805"/>
        <end position="1827"/>
    </location>
</feature>
<evidence type="ECO:0000256" key="2">
    <source>
        <dbReference type="ARBA" id="ARBA00022692"/>
    </source>
</evidence>
<feature type="domain" description="RING-type" evidence="14">
    <location>
        <begin position="1162"/>
        <end position="1202"/>
    </location>
</feature>
<dbReference type="Gene3D" id="1.20.1250.20">
    <property type="entry name" value="MFS general substrate transporter like domains"/>
    <property type="match status" value="1"/>
</dbReference>
<feature type="domain" description="Helicase ATP-binding" evidence="16">
    <location>
        <begin position="277"/>
        <end position="481"/>
    </location>
</feature>
<dbReference type="GO" id="GO:0016787">
    <property type="term" value="F:hydrolase activity"/>
    <property type="evidence" value="ECO:0007669"/>
    <property type="project" value="UniProtKB-KW"/>
</dbReference>
<dbReference type="InterPro" id="IPR052583">
    <property type="entry name" value="ATP-helicase/E3_Ub-Ligase"/>
</dbReference>
<dbReference type="PROSITE" id="PS50089">
    <property type="entry name" value="ZF_RING_2"/>
    <property type="match status" value="1"/>
</dbReference>
<dbReference type="InterPro" id="IPR027417">
    <property type="entry name" value="P-loop_NTPase"/>
</dbReference>
<evidence type="ECO:0000256" key="12">
    <source>
        <dbReference type="SAM" id="MobiDB-lite"/>
    </source>
</evidence>
<dbReference type="InterPro" id="IPR049730">
    <property type="entry name" value="SNF2/RAD54-like_C"/>
</dbReference>
<feature type="transmembrane region" description="Helical" evidence="13">
    <location>
        <begin position="1881"/>
        <end position="1902"/>
    </location>
</feature>
<dbReference type="SMART" id="SM00487">
    <property type="entry name" value="DEXDc"/>
    <property type="match status" value="1"/>
</dbReference>
<dbReference type="GO" id="GO:0005524">
    <property type="term" value="F:ATP binding"/>
    <property type="evidence" value="ECO:0007669"/>
    <property type="project" value="InterPro"/>
</dbReference>
<dbReference type="InterPro" id="IPR020846">
    <property type="entry name" value="MFS_dom"/>
</dbReference>
<keyword evidence="6" id="KW-0378">Hydrolase</keyword>
<keyword evidence="9 13" id="KW-1133">Transmembrane helix</keyword>
<dbReference type="PANTHER" id="PTHR45865:SF1">
    <property type="entry name" value="E3 UBIQUITIN-PROTEIN LIGASE SHPRH"/>
    <property type="match status" value="1"/>
</dbReference>
<dbReference type="GO" id="GO:0000209">
    <property type="term" value="P:protein polyubiquitination"/>
    <property type="evidence" value="ECO:0007669"/>
    <property type="project" value="TreeGrafter"/>
</dbReference>
<dbReference type="PROSITE" id="PS50850">
    <property type="entry name" value="MFS"/>
    <property type="match status" value="1"/>
</dbReference>
<reference evidence="18" key="1">
    <citation type="submission" date="2023-03" db="EMBL/GenBank/DDBJ databases">
        <title>Mating type loci evolution in Malassezia.</title>
        <authorList>
            <person name="Coelho M.A."/>
        </authorList>
    </citation>
    <scope>NUCLEOTIDE SEQUENCE</scope>
    <source>
        <strain evidence="18">CBS 12830</strain>
    </source>
</reference>
<feature type="compositionally biased region" description="Low complexity" evidence="12">
    <location>
        <begin position="1470"/>
        <end position="1487"/>
    </location>
</feature>
<dbReference type="PANTHER" id="PTHR45865">
    <property type="entry name" value="E3 UBIQUITIN-PROTEIN LIGASE SHPRH FAMILY MEMBER"/>
    <property type="match status" value="1"/>
</dbReference>
<dbReference type="SUPFAM" id="SSF52540">
    <property type="entry name" value="P-loop containing nucleoside triphosphate hydrolases"/>
    <property type="match status" value="2"/>
</dbReference>
<feature type="transmembrane region" description="Helical" evidence="13">
    <location>
        <begin position="1693"/>
        <end position="1714"/>
    </location>
</feature>
<dbReference type="InterPro" id="IPR018957">
    <property type="entry name" value="Znf_C3HC4_RING-type"/>
</dbReference>
<evidence type="ECO:0000259" key="14">
    <source>
        <dbReference type="PROSITE" id="PS50089"/>
    </source>
</evidence>
<dbReference type="Pfam" id="PF07690">
    <property type="entry name" value="MFS_1"/>
    <property type="match status" value="1"/>
</dbReference>
<feature type="transmembrane region" description="Helical" evidence="13">
    <location>
        <begin position="1726"/>
        <end position="1744"/>
    </location>
</feature>
<dbReference type="Gene3D" id="3.30.40.10">
    <property type="entry name" value="Zinc/RING finger domain, C3HC4 (zinc finger)"/>
    <property type="match status" value="1"/>
</dbReference>
<dbReference type="CDD" id="cd18793">
    <property type="entry name" value="SF2_C_SNF"/>
    <property type="match status" value="1"/>
</dbReference>
<dbReference type="Pfam" id="PF26021">
    <property type="entry name" value="Ferritin_C144_05"/>
    <property type="match status" value="1"/>
</dbReference>
<evidence type="ECO:0000256" key="9">
    <source>
        <dbReference type="ARBA" id="ARBA00022989"/>
    </source>
</evidence>
<protein>
    <submittedName>
        <fullName evidence="18">RING-type E3 ubiquitin transferase</fullName>
        <ecNumber evidence="18">2.3.2.27</ecNumber>
    </submittedName>
</protein>
<dbReference type="SUPFAM" id="SSF103473">
    <property type="entry name" value="MFS general substrate transporter"/>
    <property type="match status" value="1"/>
</dbReference>
<dbReference type="InterPro" id="IPR013083">
    <property type="entry name" value="Znf_RING/FYVE/PHD"/>
</dbReference>
<evidence type="ECO:0000256" key="8">
    <source>
        <dbReference type="ARBA" id="ARBA00022840"/>
    </source>
</evidence>
<dbReference type="GO" id="GO:0008270">
    <property type="term" value="F:zinc ion binding"/>
    <property type="evidence" value="ECO:0007669"/>
    <property type="project" value="UniProtKB-KW"/>
</dbReference>
<proteinExistence type="predicted"/>
<dbReference type="EC" id="2.3.2.27" evidence="18"/>
<keyword evidence="10 13" id="KW-0472">Membrane</keyword>
<dbReference type="GO" id="GO:0061630">
    <property type="term" value="F:ubiquitin protein ligase activity"/>
    <property type="evidence" value="ECO:0007669"/>
    <property type="project" value="UniProtKB-EC"/>
</dbReference>
<feature type="region of interest" description="Disordered" evidence="12">
    <location>
        <begin position="1454"/>
        <end position="1503"/>
    </location>
</feature>
<keyword evidence="8" id="KW-0067">ATP-binding</keyword>
<dbReference type="Proteomes" id="UP001214415">
    <property type="component" value="Chromosome 1"/>
</dbReference>
<keyword evidence="3" id="KW-0479">Metal-binding</keyword>
<evidence type="ECO:0000259" key="15">
    <source>
        <dbReference type="PROSITE" id="PS50850"/>
    </source>
</evidence>
<gene>
    <name evidence="18" type="ORF">MEQU1_000286</name>
</gene>
<name>A0AAF0EF91_9BASI</name>
<dbReference type="InterPro" id="IPR000330">
    <property type="entry name" value="SNF2_N"/>
</dbReference>
<evidence type="ECO:0000256" key="10">
    <source>
        <dbReference type="ARBA" id="ARBA00023136"/>
    </source>
</evidence>
<keyword evidence="18" id="KW-0808">Transferase</keyword>
<feature type="transmembrane region" description="Helical" evidence="13">
    <location>
        <begin position="1908"/>
        <end position="1929"/>
    </location>
</feature>
<feature type="transmembrane region" description="Helical" evidence="13">
    <location>
        <begin position="1950"/>
        <end position="1968"/>
    </location>
</feature>
<dbReference type="Pfam" id="PF00176">
    <property type="entry name" value="SNF2-rel_dom"/>
    <property type="match status" value="1"/>
</dbReference>
<dbReference type="Gene3D" id="3.40.50.300">
    <property type="entry name" value="P-loop containing nucleotide triphosphate hydrolases"/>
    <property type="match status" value="1"/>
</dbReference>
<dbReference type="InterPro" id="IPR014001">
    <property type="entry name" value="Helicase_ATP-bd"/>
</dbReference>
<evidence type="ECO:0000313" key="18">
    <source>
        <dbReference type="EMBL" id="WFD21631.1"/>
    </source>
</evidence>
<feature type="transmembrane region" description="Helical" evidence="13">
    <location>
        <begin position="1603"/>
        <end position="1622"/>
    </location>
</feature>
<dbReference type="InterPro" id="IPR059033">
    <property type="entry name" value="C144_05_dom"/>
</dbReference>
<keyword evidence="19" id="KW-1185">Reference proteome</keyword>
<feature type="transmembrane region" description="Helical" evidence="13">
    <location>
        <begin position="1634"/>
        <end position="1650"/>
    </location>
</feature>
<keyword evidence="18" id="KW-0012">Acyltransferase</keyword>
<feature type="domain" description="Major facilitator superfamily (MFS) profile" evidence="15">
    <location>
        <begin position="1568"/>
        <end position="2001"/>
    </location>
</feature>
<dbReference type="InterPro" id="IPR038718">
    <property type="entry name" value="SNF2-like_sf"/>
</dbReference>
<dbReference type="Gene3D" id="3.40.50.10810">
    <property type="entry name" value="Tandem AAA-ATPase domain"/>
    <property type="match status" value="1"/>
</dbReference>
<dbReference type="GO" id="GO:0006974">
    <property type="term" value="P:DNA damage response"/>
    <property type="evidence" value="ECO:0007669"/>
    <property type="project" value="TreeGrafter"/>
</dbReference>
<evidence type="ECO:0000256" key="7">
    <source>
        <dbReference type="ARBA" id="ARBA00022833"/>
    </source>
</evidence>
<dbReference type="PROSITE" id="PS51194">
    <property type="entry name" value="HELICASE_CTER"/>
    <property type="match status" value="1"/>
</dbReference>
<keyword evidence="7" id="KW-0862">Zinc</keyword>
<organism evidence="18 19">
    <name type="scientific">Malassezia equina</name>
    <dbReference type="NCBI Taxonomy" id="1381935"/>
    <lineage>
        <taxon>Eukaryota</taxon>
        <taxon>Fungi</taxon>
        <taxon>Dikarya</taxon>
        <taxon>Basidiomycota</taxon>
        <taxon>Ustilaginomycotina</taxon>
        <taxon>Malasseziomycetes</taxon>
        <taxon>Malasseziales</taxon>
        <taxon>Malasseziaceae</taxon>
        <taxon>Malassezia</taxon>
    </lineage>
</organism>
<feature type="compositionally biased region" description="Basic and acidic residues" evidence="12">
    <location>
        <begin position="1493"/>
        <end position="1503"/>
    </location>
</feature>
<sequence>MPRTPAGVTPRHGAELATYVAAPPVKAPSTYKRGHDRMETFTVFSDTLYFHVNTQAELPTVRYTGDVGVQIVTDRASRMQPGVLMHPEHAALLDLLMHNEIWITVPLSYATSQWLQAALALRTWQVHASAAWDEGGSLALTMYVLATPAAFAPAATPQEADRVVTLVEQAQRLAGRRRLDHARTTDEAAGAAMVYKALCERETEPDTQMPAAEQPRALLAPMLPFQRRSLSFLLEREAPPTQRRTLRTQCGPWWIQIGTRPLFAHVLTGALCDDPSRVAADDVRGAMLAEEMGLGKTVEVLALLLEHANRARHEQPSYWDAANETQVQPVGTTLIVSPEILRRQWLEEIQVHAPSLRVYSYTGHRDAATHREQAGHASWGAWAQDMDVMVVSFETLARDLAASHAAPVRSLRHPKKYERPRSPLVQLDFWRVVMDEVQLVGGNAARTMGMIRRHMSVAVSGTPVRQLSDLRTSLWFLGLVPGSTTPAAWKRILGARLAPYVYQVLRQIGIRHTKAQVQHEMVLPPQTRYLVPVDFTHVETAFYKDVWHASLAALDLDADGAPLTETWELDTSALRAQLQRLRQACTHPHVALRGGHTLGTGDGASGAGAINLRSMDHVLTQMIEAAQQDLWTQKHALVSRRIFRASVLLFAPRDELMTQVADLASTSLGAEEQAVLSTLTTRPCLDVARDELETLLPEALAHVEALQRDIVAAHERGPLYAFTAAELAAEAAWGKDMPAEAPHEKLRLRQQHISALKSRQRHWLQVVHRIQQFSGHCYFQLGEAVLARRAAAPPAALKDEPEGPDAQGFMPAGVKTESEFTPLEEAAYQAAEATRQRLLADARDTVEQSVHNLRQHSVDTRELAPMDPPAVALAGRNVLEQVSERLEQLRAHAKLMLDWRAQIHARLTKPVNREVDKARENDDIYAENLDAQIEAETLLEMYRPLLAQRDELLTGRIALGATARPQLFVELDRELRAARVRRWTGEADVNDDAQADADEEDAVRQAKRLQLTHFRTLEQARRSVMLPPEEPPLLALMSALKEARDACVRAEEVRTLSAAYTALQALQRRQTELLEGLRREQMQCQALFNARALYFKQMQELSDQVQDPDLSQGIVPSLLQAVAQERAARQRIGAIEGRLRYLRHVEQMQKASGGGDEELRHCFICTNTIERGVLTNACGHLCCETCFHAWMARGHRTCPMCKTRIAPRDIHRIVYRAPDLAAPTTTPMAPSAYRVLPNETRQALDRLSIEGGAGSKLDGLMRHLLHLLRTTGEKSLVFSSFARGLDLVADSLERHGLEYARLDGAGGKRAGAQVEAFQHGPTVRVLLLHSEAQSAGLNLLAATHLFLLEPLLNHALELQAIGRVHRIGQIRPTHVYGYMVNDTVEERMVGLAATRGQSLYLDDAAEPDSAMVQAAHLATAQDISREARRGDLVGTTDDLLACLFSQHLASEEAQEGRATERLGRRHSQARSARSGSISSRVSRGTTGTHHHYPHVDQDVEPFHEEVFREEEREEIEREIREGMTPAGIEAQEKIAEAEAAIDPAFLVQFEPGDPENPRNWSFTRKWCWTLFFSFLCFVVALGSSMPTAALIQTGQQLHVSQEAVNLSITLFVAGFGFGPVFFAPLSEMFGRRPVYIISGFLFFIFLLPCAKAPNLATLLAARMISGLAASVPMTNVGGSISDLWVVQEKGNPMTIFSSVLFLGPALGPLVGGAISSGTNDVDGWRYIYWTLFAFVGLTWLASLFQPETLGSAILKQRARKLRKETGDQRYSTLAEHEKMSLKAMVVVLLFRPVIMLFVEPILLFFSMYLTLVYVMLYLLFFTYPIIFLEGHGMNDLQTGLMFIPIMVGILIAVFLTMFVLEPHMKKRVARRGMPQTPEDRLLIMFVGSTMFPISLFTLAWTSMPSVHWSGPLITGLGTGLSFVMIYNSANTYLVDCYPKVAASALASKTLIRSMGGAAVPLFVSQMFHAMHNQWALTMLALLATVMLPIPFFFYRYGPKYRAKSKYASGDQAE</sequence>
<dbReference type="GO" id="GO:0016020">
    <property type="term" value="C:membrane"/>
    <property type="evidence" value="ECO:0007669"/>
    <property type="project" value="UniProtKB-SubCell"/>
</dbReference>
<dbReference type="SMART" id="SM00490">
    <property type="entry name" value="HELICc"/>
    <property type="match status" value="1"/>
</dbReference>
<dbReference type="Pfam" id="PF00097">
    <property type="entry name" value="zf-C3HC4"/>
    <property type="match status" value="1"/>
</dbReference>
<evidence type="ECO:0000256" key="5">
    <source>
        <dbReference type="ARBA" id="ARBA00022771"/>
    </source>
</evidence>
<comment type="subcellular location">
    <subcellularLocation>
        <location evidence="1">Membrane</location>
        <topology evidence="1">Multi-pass membrane protein</topology>
    </subcellularLocation>
</comment>
<dbReference type="GO" id="GO:0005634">
    <property type="term" value="C:nucleus"/>
    <property type="evidence" value="ECO:0007669"/>
    <property type="project" value="TreeGrafter"/>
</dbReference>
<dbReference type="InterPro" id="IPR001650">
    <property type="entry name" value="Helicase_C-like"/>
</dbReference>
<dbReference type="SUPFAM" id="SSF57850">
    <property type="entry name" value="RING/U-box"/>
    <property type="match status" value="1"/>
</dbReference>
<dbReference type="InterPro" id="IPR001841">
    <property type="entry name" value="Znf_RING"/>
</dbReference>
<dbReference type="InterPro" id="IPR011701">
    <property type="entry name" value="MFS"/>
</dbReference>
<dbReference type="EMBL" id="CP119900">
    <property type="protein sequence ID" value="WFD21631.1"/>
    <property type="molecule type" value="Genomic_DNA"/>
</dbReference>
<evidence type="ECO:0000259" key="16">
    <source>
        <dbReference type="PROSITE" id="PS51192"/>
    </source>
</evidence>
<keyword evidence="5 11" id="KW-0863">Zinc-finger</keyword>
<evidence type="ECO:0000256" key="11">
    <source>
        <dbReference type="PROSITE-ProRule" id="PRU00175"/>
    </source>
</evidence>
<feature type="transmembrane region" description="Helical" evidence="13">
    <location>
        <begin position="1839"/>
        <end position="1860"/>
    </location>
</feature>
<evidence type="ECO:0000256" key="13">
    <source>
        <dbReference type="SAM" id="Phobius"/>
    </source>
</evidence>
<dbReference type="FunFam" id="1.20.1250.20:FF:000011">
    <property type="entry name" value="MFS multidrug transporter, putative"/>
    <property type="match status" value="1"/>
</dbReference>
<dbReference type="GO" id="GO:0022857">
    <property type="term" value="F:transmembrane transporter activity"/>
    <property type="evidence" value="ECO:0007669"/>
    <property type="project" value="InterPro"/>
</dbReference>
<accession>A0AAF0EF91</accession>
<keyword evidence="4" id="KW-0547">Nucleotide-binding</keyword>
<feature type="domain" description="Helicase C-terminal" evidence="17">
    <location>
        <begin position="1260"/>
        <end position="1412"/>
    </location>
</feature>
<dbReference type="CDD" id="cd17323">
    <property type="entry name" value="MFS_Tpo1_MDR_like"/>
    <property type="match status" value="1"/>
</dbReference>